<dbReference type="OrthoDB" id="5584682at2759"/>
<evidence type="ECO:0000313" key="3">
    <source>
        <dbReference type="Proteomes" id="UP001150907"/>
    </source>
</evidence>
<feature type="region of interest" description="Disordered" evidence="1">
    <location>
        <begin position="27"/>
        <end position="57"/>
    </location>
</feature>
<comment type="caution">
    <text evidence="2">The sequence shown here is derived from an EMBL/GenBank/DDBJ whole genome shotgun (WGS) entry which is preliminary data.</text>
</comment>
<accession>A0A9W8EF51</accession>
<organism evidence="2 3">
    <name type="scientific">Coemansia thaxteri</name>
    <dbReference type="NCBI Taxonomy" id="2663907"/>
    <lineage>
        <taxon>Eukaryota</taxon>
        <taxon>Fungi</taxon>
        <taxon>Fungi incertae sedis</taxon>
        <taxon>Zoopagomycota</taxon>
        <taxon>Kickxellomycotina</taxon>
        <taxon>Kickxellomycetes</taxon>
        <taxon>Kickxellales</taxon>
        <taxon>Kickxellaceae</taxon>
        <taxon>Coemansia</taxon>
    </lineage>
</organism>
<dbReference type="EMBL" id="JANBQF010001833">
    <property type="protein sequence ID" value="KAJ1996106.1"/>
    <property type="molecule type" value="Genomic_DNA"/>
</dbReference>
<keyword evidence="3" id="KW-1185">Reference proteome</keyword>
<proteinExistence type="predicted"/>
<feature type="non-terminal residue" evidence="2">
    <location>
        <position position="1"/>
    </location>
</feature>
<evidence type="ECO:0000313" key="2">
    <source>
        <dbReference type="EMBL" id="KAJ1996106.1"/>
    </source>
</evidence>
<feature type="compositionally biased region" description="Polar residues" evidence="1">
    <location>
        <begin position="32"/>
        <end position="42"/>
    </location>
</feature>
<protein>
    <submittedName>
        <fullName evidence="2">Uncharacterized protein</fullName>
    </submittedName>
</protein>
<sequence length="288" mass="31910">LYARGVHIQLFAVSPIKPQSKGEDSLWFDVGTDSNDSTPTPQEESADATAASADATSSEAGVLDSEAQELAVKLAKRLSTLLRTYAYFASLFARWVDFAVSDVSLMIVHSSDMARAGHGVTLHLSRVLLWAESARESYEGDGDGTGWIPSDIQNSLRGIIDWLLRLLKIRRGEGAPANDMSQHHSPPLAQKRDRSHKYLSTLALEINGIRLFPGIEGAQQHINSRWELVKMLVVQDMLASRNPHDSDKPHRRGPVVHCQRCTIRNDVITTFWGLPKKVDQSIELGQTH</sequence>
<reference evidence="2" key="1">
    <citation type="submission" date="2022-07" db="EMBL/GenBank/DDBJ databases">
        <title>Phylogenomic reconstructions and comparative analyses of Kickxellomycotina fungi.</title>
        <authorList>
            <person name="Reynolds N.K."/>
            <person name="Stajich J.E."/>
            <person name="Barry K."/>
            <person name="Grigoriev I.V."/>
            <person name="Crous P."/>
            <person name="Smith M.E."/>
        </authorList>
    </citation>
    <scope>NUCLEOTIDE SEQUENCE</scope>
    <source>
        <strain evidence="2">IMI 214461</strain>
    </source>
</reference>
<feature type="non-terminal residue" evidence="2">
    <location>
        <position position="288"/>
    </location>
</feature>
<gene>
    <name evidence="2" type="ORF">H4R26_006215</name>
</gene>
<dbReference type="AlphaFoldDB" id="A0A9W8EF51"/>
<dbReference type="Proteomes" id="UP001150907">
    <property type="component" value="Unassembled WGS sequence"/>
</dbReference>
<feature type="compositionally biased region" description="Low complexity" evidence="1">
    <location>
        <begin position="47"/>
        <end position="57"/>
    </location>
</feature>
<name>A0A9W8EF51_9FUNG</name>
<evidence type="ECO:0000256" key="1">
    <source>
        <dbReference type="SAM" id="MobiDB-lite"/>
    </source>
</evidence>